<dbReference type="InterPro" id="IPR011335">
    <property type="entry name" value="Restrct_endonuc-II-like"/>
</dbReference>
<evidence type="ECO:0000313" key="3">
    <source>
        <dbReference type="Proteomes" id="UP000030826"/>
    </source>
</evidence>
<evidence type="ECO:0000313" key="2">
    <source>
        <dbReference type="EMBL" id="KHJ53046.1"/>
    </source>
</evidence>
<dbReference type="SUPFAM" id="SSF52980">
    <property type="entry name" value="Restriction endonuclease-like"/>
    <property type="match status" value="1"/>
</dbReference>
<reference evidence="2 3" key="1">
    <citation type="submission" date="2014-09" db="EMBL/GenBank/DDBJ databases">
        <title>Isolation and characterization of Aurantimonas altamirensis ON-56566 from clinical sample following a dog bite.</title>
        <authorList>
            <person name="Eshaghi A."/>
            <person name="Li A."/>
            <person name="Shahinas D."/>
            <person name="Bahn P."/>
            <person name="Kus J.V."/>
            <person name="Patel S.N."/>
        </authorList>
    </citation>
    <scope>NUCLEOTIDE SEQUENCE [LARGE SCALE GENOMIC DNA]</scope>
    <source>
        <strain evidence="2 3">ON-56566</strain>
    </source>
</reference>
<dbReference type="AlphaFoldDB" id="A0A0B1Q0Q6"/>
<gene>
    <name evidence="2" type="ORF">LA66_19715</name>
</gene>
<proteinExistence type="predicted"/>
<dbReference type="Gene3D" id="3.90.320.10">
    <property type="match status" value="1"/>
</dbReference>
<name>A0A0B1Q0Q6_9HYPH</name>
<comment type="caution">
    <text evidence="2">The sequence shown here is derived from an EMBL/GenBank/DDBJ whole genome shotgun (WGS) entry which is preliminary data.</text>
</comment>
<dbReference type="InterPro" id="IPR038726">
    <property type="entry name" value="PDDEXK_AddAB-type"/>
</dbReference>
<evidence type="ECO:0000259" key="1">
    <source>
        <dbReference type="Pfam" id="PF12705"/>
    </source>
</evidence>
<dbReference type="EMBL" id="JRFJ01000008">
    <property type="protein sequence ID" value="KHJ53046.1"/>
    <property type="molecule type" value="Genomic_DNA"/>
</dbReference>
<accession>A0A0B1Q0Q6</accession>
<dbReference type="Proteomes" id="UP000030826">
    <property type="component" value="Unassembled WGS sequence"/>
</dbReference>
<dbReference type="InterPro" id="IPR011604">
    <property type="entry name" value="PDDEXK-like_dom_sf"/>
</dbReference>
<dbReference type="RefSeq" id="WP_039195935.1">
    <property type="nucleotide sequence ID" value="NZ_JRFJ01000008.1"/>
</dbReference>
<protein>
    <recommendedName>
        <fullName evidence="1">PD-(D/E)XK endonuclease-like domain-containing protein</fullName>
    </recommendedName>
</protein>
<sequence>PEPRPPVEFRPDRISVTEVERLVRDPYAVYARRILKLEPFEPLIRAPGAAERGTLFHDILADVVSEGVDPAAPDALSALLDIARRRFAAADLPPEIEAVWWPRMEGLARRYLAWEHERSPRIRARRAELGGRLDLAEIGLTLTGYADRIDMTVDGGAEIIDFKTGLSPSIRQARTLLAPQLPLEGAMLKLGAFDGLPAGTPIAGLSYVRLRERDFVEEALATPGSAKSEAITVDGLADAALARLRALGAAYRNPAKGYLSRARPFIAADMSGDYDQLARSREWAMAEEGSEEQE</sequence>
<dbReference type="Pfam" id="PF12705">
    <property type="entry name" value="PDDEXK_1"/>
    <property type="match status" value="1"/>
</dbReference>
<feature type="domain" description="PD-(D/E)XK endonuclease-like" evidence="1">
    <location>
        <begin position="13"/>
        <end position="253"/>
    </location>
</feature>
<feature type="non-terminal residue" evidence="2">
    <location>
        <position position="1"/>
    </location>
</feature>
<organism evidence="2 3">
    <name type="scientific">Aureimonas altamirensis</name>
    <dbReference type="NCBI Taxonomy" id="370622"/>
    <lineage>
        <taxon>Bacteria</taxon>
        <taxon>Pseudomonadati</taxon>
        <taxon>Pseudomonadota</taxon>
        <taxon>Alphaproteobacteria</taxon>
        <taxon>Hyphomicrobiales</taxon>
        <taxon>Aurantimonadaceae</taxon>
        <taxon>Aureimonas</taxon>
    </lineage>
</organism>